<keyword evidence="9" id="KW-0812">Transmembrane</keyword>
<reference evidence="12 13" key="2">
    <citation type="submission" date="2016-10" db="EMBL/GenBank/DDBJ databases">
        <authorList>
            <person name="de Groot N.N."/>
        </authorList>
    </citation>
    <scope>NUCLEOTIDE SEQUENCE [LARGE SCALE GENOMIC DNA]</scope>
    <source>
        <strain evidence="12 13">BS2772</strain>
    </source>
</reference>
<keyword evidence="14" id="KW-1185">Reference proteome</keyword>
<protein>
    <recommendedName>
        <fullName evidence="2">histidine kinase</fullName>
        <ecNumber evidence="2">2.7.13.3</ecNumber>
    </recommendedName>
</protein>
<evidence type="ECO:0000256" key="5">
    <source>
        <dbReference type="ARBA" id="ARBA00022777"/>
    </source>
</evidence>
<evidence type="ECO:0000259" key="10">
    <source>
        <dbReference type="PROSITE" id="PS50109"/>
    </source>
</evidence>
<evidence type="ECO:0000256" key="9">
    <source>
        <dbReference type="SAM" id="Phobius"/>
    </source>
</evidence>
<evidence type="ECO:0000256" key="8">
    <source>
        <dbReference type="SAM" id="Coils"/>
    </source>
</evidence>
<keyword evidence="9" id="KW-1133">Transmembrane helix</keyword>
<evidence type="ECO:0000313" key="13">
    <source>
        <dbReference type="Proteomes" id="UP000182470"/>
    </source>
</evidence>
<dbReference type="PANTHER" id="PTHR43065:SF46">
    <property type="entry name" value="C4-DICARBOXYLATE TRANSPORT SENSOR PROTEIN DCTB"/>
    <property type="match status" value="1"/>
</dbReference>
<keyword evidence="9" id="KW-0472">Membrane</keyword>
<keyword evidence="5 12" id="KW-0418">Kinase</keyword>
<dbReference type="EMBL" id="LT629704">
    <property type="protein sequence ID" value="SDN72215.1"/>
    <property type="molecule type" value="Genomic_DNA"/>
</dbReference>
<keyword evidence="7" id="KW-0902">Two-component regulatory system</keyword>
<dbReference type="AlphaFoldDB" id="A0A1H0DPY6"/>
<name>A0A1H0DPY6_9PSED</name>
<dbReference type="EC" id="2.7.13.3" evidence="2"/>
<feature type="transmembrane region" description="Helical" evidence="9">
    <location>
        <begin position="6"/>
        <end position="28"/>
    </location>
</feature>
<dbReference type="InterPro" id="IPR036890">
    <property type="entry name" value="HATPase_C_sf"/>
</dbReference>
<evidence type="ECO:0000313" key="12">
    <source>
        <dbReference type="EMBL" id="SDN72215.1"/>
    </source>
</evidence>
<dbReference type="GO" id="GO:0005524">
    <property type="term" value="F:ATP binding"/>
    <property type="evidence" value="ECO:0007669"/>
    <property type="project" value="UniProtKB-KW"/>
</dbReference>
<dbReference type="Proteomes" id="UP000748067">
    <property type="component" value="Unassembled WGS sequence"/>
</dbReference>
<keyword evidence="3 11" id="KW-0808">Transferase</keyword>
<evidence type="ECO:0000256" key="3">
    <source>
        <dbReference type="ARBA" id="ARBA00022679"/>
    </source>
</evidence>
<dbReference type="InterPro" id="IPR005467">
    <property type="entry name" value="His_kinase_dom"/>
</dbReference>
<organism evidence="12 13">
    <name type="scientific">Pseudomonas antarctica</name>
    <dbReference type="NCBI Taxonomy" id="219572"/>
    <lineage>
        <taxon>Bacteria</taxon>
        <taxon>Pseudomonadati</taxon>
        <taxon>Pseudomonadota</taxon>
        <taxon>Gammaproteobacteria</taxon>
        <taxon>Pseudomonadales</taxon>
        <taxon>Pseudomonadaceae</taxon>
        <taxon>Pseudomonas</taxon>
    </lineage>
</organism>
<keyword evidence="8" id="KW-0175">Coiled coil</keyword>
<gene>
    <name evidence="11" type="primary">tmoS</name>
    <name evidence="11" type="ORF">PSAN_02270</name>
    <name evidence="12" type="ORF">SAMN04490179_5582</name>
</gene>
<sequence>MKSSRLASLLTLSGIALILASVLVFLYLKSVGDQSTTYTQSRDLISQIKQLNSQWDVEVLKARIALTHNYDPLVAPFKEMSALWAMLESREAQHRHTNLADWQAAQDAYRQSFQEKARLVEQFKSHNAVLRNSLAFLPTAEDDIQAHFLQLDDADKLQQQNIATDTYDLLLSALEFAQVTSDDKAADILVGLNKLAINKQSLPAEFQVPVEILSNHITLILREQPLVNDLLDRIAAIPLSDQLDAMTTQLNQDQAAADLIDQKYHRYLLVFSTLLVVVLLYLAIRLLRSFAEINRVNRALQAVNESLEQRVEERTRELKDAQSELLDSARQAGMAEIATNVLHNVGNVLNSVNISAELVTRKLRNSKALGLGKAMQLINEHPEDLGTYLREDEKGKLLPGYLNQLVNAIAIEQQGLTDELAQLSKSVDHIKDIVSTQQSYAGVSSLLEPVQIGALMDDALRMNSGALSRHHVTVVKEYAEVPELMADKHRLLLIMVNLISNAKYAMSNLTDRSRQITLSITTVEGSLLQISVKDEGEGIPAENMTRIFTHGFTTRKEGHGFGLHSCALAAIEMNGRLTAHSDGPGKGAVFTLQIPLNDAAGQA</sequence>
<feature type="transmembrane region" description="Helical" evidence="9">
    <location>
        <begin position="267"/>
        <end position="287"/>
    </location>
</feature>
<dbReference type="InterPro" id="IPR003594">
    <property type="entry name" value="HATPase_dom"/>
</dbReference>
<keyword evidence="4" id="KW-0547">Nucleotide-binding</keyword>
<keyword evidence="6" id="KW-0067">ATP-binding</keyword>
<accession>A0A1H0DPY6</accession>
<dbReference type="PANTHER" id="PTHR43065">
    <property type="entry name" value="SENSOR HISTIDINE KINASE"/>
    <property type="match status" value="1"/>
</dbReference>
<comment type="catalytic activity">
    <reaction evidence="1">
        <text>ATP + protein L-histidine = ADP + protein N-phospho-L-histidine.</text>
        <dbReference type="EC" id="2.7.13.3"/>
    </reaction>
</comment>
<dbReference type="SMART" id="SM00387">
    <property type="entry name" value="HATPase_c"/>
    <property type="match status" value="1"/>
</dbReference>
<evidence type="ECO:0000313" key="14">
    <source>
        <dbReference type="Proteomes" id="UP000748067"/>
    </source>
</evidence>
<dbReference type="GO" id="GO:0004673">
    <property type="term" value="F:protein histidine kinase activity"/>
    <property type="evidence" value="ECO:0007669"/>
    <property type="project" value="UniProtKB-EC"/>
</dbReference>
<dbReference type="Pfam" id="PF19443">
    <property type="entry name" value="DAHL"/>
    <property type="match status" value="1"/>
</dbReference>
<evidence type="ECO:0000256" key="4">
    <source>
        <dbReference type="ARBA" id="ARBA00022741"/>
    </source>
</evidence>
<dbReference type="PROSITE" id="PS50109">
    <property type="entry name" value="HIS_KIN"/>
    <property type="match status" value="1"/>
</dbReference>
<dbReference type="InterPro" id="IPR004358">
    <property type="entry name" value="Sig_transdc_His_kin-like_C"/>
</dbReference>
<evidence type="ECO:0000256" key="7">
    <source>
        <dbReference type="ARBA" id="ARBA00023012"/>
    </source>
</evidence>
<feature type="domain" description="Histidine kinase" evidence="10">
    <location>
        <begin position="416"/>
        <end position="598"/>
    </location>
</feature>
<feature type="coiled-coil region" evidence="8">
    <location>
        <begin position="290"/>
        <end position="331"/>
    </location>
</feature>
<dbReference type="Proteomes" id="UP000182470">
    <property type="component" value="Chromosome I"/>
</dbReference>
<evidence type="ECO:0000256" key="2">
    <source>
        <dbReference type="ARBA" id="ARBA00012438"/>
    </source>
</evidence>
<dbReference type="RefSeq" id="WP_083360493.1">
    <property type="nucleotide sequence ID" value="NZ_JXDI01000001.1"/>
</dbReference>
<evidence type="ECO:0000256" key="1">
    <source>
        <dbReference type="ARBA" id="ARBA00000085"/>
    </source>
</evidence>
<reference evidence="11 14" key="1">
    <citation type="submission" date="2015-01" db="EMBL/GenBank/DDBJ databases">
        <title>Genome Sequence of Pseudomonas antarctica CMS 35.</title>
        <authorList>
            <person name="Voget S."/>
            <person name="Chow J."/>
            <person name="Daniel R."/>
            <person name="Streit W."/>
        </authorList>
    </citation>
    <scope>NUCLEOTIDE SEQUENCE [LARGE SCALE GENOMIC DNA]</scope>
    <source>
        <strain evidence="11 14">CMS 35</strain>
    </source>
</reference>
<dbReference type="Pfam" id="PF02518">
    <property type="entry name" value="HATPase_c"/>
    <property type="match status" value="1"/>
</dbReference>
<evidence type="ECO:0000256" key="6">
    <source>
        <dbReference type="ARBA" id="ARBA00022840"/>
    </source>
</evidence>
<dbReference type="GO" id="GO:0000160">
    <property type="term" value="P:phosphorelay signal transduction system"/>
    <property type="evidence" value="ECO:0007669"/>
    <property type="project" value="UniProtKB-KW"/>
</dbReference>
<dbReference type="InterPro" id="IPR045812">
    <property type="entry name" value="DAHL"/>
</dbReference>
<dbReference type="Gene3D" id="3.30.565.10">
    <property type="entry name" value="Histidine kinase-like ATPase, C-terminal domain"/>
    <property type="match status" value="1"/>
</dbReference>
<dbReference type="SUPFAM" id="SSF55874">
    <property type="entry name" value="ATPase domain of HSP90 chaperone/DNA topoisomerase II/histidine kinase"/>
    <property type="match status" value="1"/>
</dbReference>
<dbReference type="OrthoDB" id="149796at2"/>
<dbReference type="Gene3D" id="1.10.287.130">
    <property type="match status" value="1"/>
</dbReference>
<dbReference type="EMBL" id="JXDI01000001">
    <property type="protein sequence ID" value="KAF2407846.1"/>
    <property type="molecule type" value="Genomic_DNA"/>
</dbReference>
<dbReference type="PRINTS" id="PR00344">
    <property type="entry name" value="BCTRLSENSOR"/>
</dbReference>
<evidence type="ECO:0000313" key="11">
    <source>
        <dbReference type="EMBL" id="KAF2407846.1"/>
    </source>
</evidence>
<proteinExistence type="predicted"/>